<proteinExistence type="predicted"/>
<reference evidence="1" key="1">
    <citation type="submission" date="2013-01" db="EMBL/GenBank/DDBJ databases">
        <title>Genome assembly of Mariniradius saccharolyticus AK6.</title>
        <authorList>
            <person name="Vaidya B."/>
            <person name="Khatri I."/>
            <person name="Tanuku N.R.S."/>
            <person name="Subramanian S."/>
            <person name="Pinnaka A."/>
        </authorList>
    </citation>
    <scope>NUCLEOTIDE SEQUENCE [LARGE SCALE GENOMIC DNA]</scope>
    <source>
        <strain evidence="1">AK6</strain>
    </source>
</reference>
<keyword evidence="2" id="KW-1185">Reference proteome</keyword>
<organism evidence="1 2">
    <name type="scientific">Mariniradius saccharolyticus AK6</name>
    <dbReference type="NCBI Taxonomy" id="1239962"/>
    <lineage>
        <taxon>Bacteria</taxon>
        <taxon>Pseudomonadati</taxon>
        <taxon>Bacteroidota</taxon>
        <taxon>Cytophagia</taxon>
        <taxon>Cytophagales</taxon>
        <taxon>Cyclobacteriaceae</taxon>
        <taxon>Mariniradius</taxon>
    </lineage>
</organism>
<accession>M7XH43</accession>
<evidence type="ECO:0000313" key="1">
    <source>
        <dbReference type="EMBL" id="EMS33853.1"/>
    </source>
</evidence>
<dbReference type="Proteomes" id="UP000010953">
    <property type="component" value="Unassembled WGS sequence"/>
</dbReference>
<dbReference type="AlphaFoldDB" id="M7XH43"/>
<gene>
    <name evidence="1" type="ORF">C943_04172</name>
</gene>
<evidence type="ECO:0000313" key="2">
    <source>
        <dbReference type="Proteomes" id="UP000010953"/>
    </source>
</evidence>
<comment type="caution">
    <text evidence="1">The sequence shown here is derived from an EMBL/GenBank/DDBJ whole genome shotgun (WGS) entry which is preliminary data.</text>
</comment>
<name>M7XH43_9BACT</name>
<dbReference type="InParanoid" id="M7XH43"/>
<dbReference type="STRING" id="1239962.C943_04172"/>
<dbReference type="RefSeq" id="WP_008625918.1">
    <property type="nucleotide sequence ID" value="NZ_AMZY02000008.1"/>
</dbReference>
<dbReference type="EMBL" id="AMZY02000008">
    <property type="protein sequence ID" value="EMS33853.1"/>
    <property type="molecule type" value="Genomic_DNA"/>
</dbReference>
<dbReference type="OrthoDB" id="1091427at2"/>
<sequence length="255" mass="30388">MKDRDKLKKLVQIVGDLLKVEGNEWLIDDILKTIGETSPVEEIAKHSVIQNIHEYCVEQKIEKQATEFYNSFPILEIKDQLIQDYKKMEHERRRDDFENFCLCLYQQLENITNHIFTNHIFLNWESNRNKIAFRFPDGKILTHSDLILGNAKEWYANGKFKALLFYFYFNEKMKVTIPFNDRASTFEELYQIRNQNHRGGSSTEYQQKTLNKIKGKESKYYFKFYGFLQDIVNQIEDSLLGLGKSNKEIQKNELK</sequence>
<protein>
    <submittedName>
        <fullName evidence="1">Uncharacterized protein</fullName>
    </submittedName>
</protein>